<feature type="non-terminal residue" evidence="14">
    <location>
        <position position="631"/>
    </location>
</feature>
<dbReference type="SUPFAM" id="SSF51120">
    <property type="entry name" value="beta-Roll"/>
    <property type="match status" value="2"/>
</dbReference>
<keyword evidence="9" id="KW-0106">Calcium</keyword>
<dbReference type="InterPro" id="IPR011049">
    <property type="entry name" value="Serralysin-like_metalloprot_C"/>
</dbReference>
<evidence type="ECO:0000259" key="13">
    <source>
        <dbReference type="SMART" id="SM00722"/>
    </source>
</evidence>
<feature type="region of interest" description="Disordered" evidence="12">
    <location>
        <begin position="537"/>
        <end position="591"/>
    </location>
</feature>
<dbReference type="InterPro" id="IPR006626">
    <property type="entry name" value="PbH1"/>
</dbReference>
<dbReference type="Pfam" id="PF12708">
    <property type="entry name" value="Pect-lyase_RHGA_epim"/>
    <property type="match status" value="1"/>
</dbReference>
<evidence type="ECO:0000256" key="10">
    <source>
        <dbReference type="ARBA" id="ARBA00022841"/>
    </source>
</evidence>
<feature type="domain" description="Carbohydrate-binding/sugar hydrolysis" evidence="13">
    <location>
        <begin position="218"/>
        <end position="370"/>
    </location>
</feature>
<comment type="caution">
    <text evidence="14">The sequence shown here is derived from an EMBL/GenBank/DDBJ whole genome shotgun (WGS) entry which is preliminary data.</text>
</comment>
<reference evidence="15" key="1">
    <citation type="journal article" date="2019" name="Int. J. Syst. Evol. Microbiol.">
        <title>The Global Catalogue of Microorganisms (GCM) 10K type strain sequencing project: providing services to taxonomists for standard genome sequencing and annotation.</title>
        <authorList>
            <consortium name="The Broad Institute Genomics Platform"/>
            <consortium name="The Broad Institute Genome Sequencing Center for Infectious Disease"/>
            <person name="Wu L."/>
            <person name="Ma J."/>
        </authorList>
    </citation>
    <scope>NUCLEOTIDE SEQUENCE [LARGE SCALE GENOMIC DNA]</scope>
    <source>
        <strain evidence="15">KCTC 62195</strain>
    </source>
</reference>
<comment type="subcellular location">
    <subcellularLocation>
        <location evidence="3">Secreted</location>
    </subcellularLocation>
</comment>
<proteinExistence type="inferred from homology"/>
<evidence type="ECO:0000256" key="8">
    <source>
        <dbReference type="ARBA" id="ARBA00022737"/>
    </source>
</evidence>
<dbReference type="InterPro" id="IPR011050">
    <property type="entry name" value="Pectin_lyase_fold/virulence"/>
</dbReference>
<evidence type="ECO:0000313" key="14">
    <source>
        <dbReference type="EMBL" id="MFC2971218.1"/>
    </source>
</evidence>
<dbReference type="PANTHER" id="PTHR22990">
    <property type="entry name" value="F-BOX ONLY PROTEIN"/>
    <property type="match status" value="1"/>
</dbReference>
<evidence type="ECO:0000256" key="4">
    <source>
        <dbReference type="ARBA" id="ARBA00005182"/>
    </source>
</evidence>
<dbReference type="InterPro" id="IPR001343">
    <property type="entry name" value="Hemolysn_Ca-bd"/>
</dbReference>
<evidence type="ECO:0000256" key="2">
    <source>
        <dbReference type="ARBA" id="ARBA00001913"/>
    </source>
</evidence>
<dbReference type="Pfam" id="PF08548">
    <property type="entry name" value="Peptidase_M10_C"/>
    <property type="match status" value="1"/>
</dbReference>
<dbReference type="Gene3D" id="2.150.10.10">
    <property type="entry name" value="Serralysin-like metalloprotease, C-terminal"/>
    <property type="match status" value="1"/>
</dbReference>
<gene>
    <name evidence="14" type="ORF">ACFOJE_03165</name>
</gene>
<protein>
    <recommendedName>
        <fullName evidence="6">mannuronan 5-epimerase</fullName>
        <ecNumber evidence="6">5.1.3.37</ecNumber>
    </recommendedName>
</protein>
<accession>A0ABV7AQ45</accession>
<dbReference type="GO" id="GO:0016787">
    <property type="term" value="F:hydrolase activity"/>
    <property type="evidence" value="ECO:0007669"/>
    <property type="project" value="UniProtKB-KW"/>
</dbReference>
<keyword evidence="14" id="KW-0378">Hydrolase</keyword>
<dbReference type="InterPro" id="IPR006633">
    <property type="entry name" value="Carb-bd_sugar_hydrolysis-dom"/>
</dbReference>
<dbReference type="InterPro" id="IPR039448">
    <property type="entry name" value="Beta_helix"/>
</dbReference>
<feature type="domain" description="Carbohydrate-binding/sugar hydrolysis" evidence="13">
    <location>
        <begin position="9"/>
        <end position="203"/>
    </location>
</feature>
<comment type="similarity">
    <text evidence="5">Belongs to the D-mannuronate C5-epimerase family.</text>
</comment>
<dbReference type="Gene3D" id="2.160.20.10">
    <property type="entry name" value="Single-stranded right-handed beta-helix, Pectin lyase-like"/>
    <property type="match status" value="1"/>
</dbReference>
<dbReference type="InterPro" id="IPR024535">
    <property type="entry name" value="RHGA/B-epi-like_pectate_lyase"/>
</dbReference>
<keyword evidence="11" id="KW-0413">Isomerase</keyword>
<evidence type="ECO:0000256" key="3">
    <source>
        <dbReference type="ARBA" id="ARBA00004613"/>
    </source>
</evidence>
<dbReference type="InterPro" id="IPR012334">
    <property type="entry name" value="Pectin_lyas_fold"/>
</dbReference>
<name>A0ABV7AQ45_9GAMM</name>
<comment type="cofactor">
    <cofactor evidence="2">
        <name>Ca(2+)</name>
        <dbReference type="ChEBI" id="CHEBI:29108"/>
    </cofactor>
</comment>
<keyword evidence="15" id="KW-1185">Reference proteome</keyword>
<dbReference type="EMBL" id="JBHRSJ010000005">
    <property type="protein sequence ID" value="MFC2971218.1"/>
    <property type="molecule type" value="Genomic_DNA"/>
</dbReference>
<evidence type="ECO:0000313" key="15">
    <source>
        <dbReference type="Proteomes" id="UP001595457"/>
    </source>
</evidence>
<keyword evidence="8" id="KW-0677">Repeat</keyword>
<keyword evidence="10" id="KW-0016">Alginate biosynthesis</keyword>
<dbReference type="Pfam" id="PF13229">
    <property type="entry name" value="Beta_helix"/>
    <property type="match status" value="1"/>
</dbReference>
<evidence type="ECO:0000256" key="9">
    <source>
        <dbReference type="ARBA" id="ARBA00022837"/>
    </source>
</evidence>
<dbReference type="Pfam" id="PF00353">
    <property type="entry name" value="HemolysinCabind"/>
    <property type="match status" value="2"/>
</dbReference>
<dbReference type="SMART" id="SM00710">
    <property type="entry name" value="PbH1"/>
    <property type="match status" value="9"/>
</dbReference>
<evidence type="ECO:0000256" key="5">
    <source>
        <dbReference type="ARBA" id="ARBA00010085"/>
    </source>
</evidence>
<dbReference type="Proteomes" id="UP001595457">
    <property type="component" value="Unassembled WGS sequence"/>
</dbReference>
<dbReference type="PANTHER" id="PTHR22990:SF15">
    <property type="entry name" value="F-BOX ONLY PROTEIN 10"/>
    <property type="match status" value="1"/>
</dbReference>
<keyword evidence="7" id="KW-0964">Secreted</keyword>
<evidence type="ECO:0000256" key="12">
    <source>
        <dbReference type="SAM" id="MobiDB-lite"/>
    </source>
</evidence>
<comment type="pathway">
    <text evidence="4">Glycan biosynthesis; alginate biosynthesis.</text>
</comment>
<feature type="compositionally biased region" description="Low complexity" evidence="12">
    <location>
        <begin position="561"/>
        <end position="578"/>
    </location>
</feature>
<feature type="compositionally biased region" description="Basic and acidic residues" evidence="12">
    <location>
        <begin position="545"/>
        <end position="555"/>
    </location>
</feature>
<dbReference type="InterPro" id="IPR051550">
    <property type="entry name" value="SCF-Subunits/Alg-Epimerases"/>
</dbReference>
<dbReference type="InterPro" id="IPR013858">
    <property type="entry name" value="Peptidase_M10B_C"/>
</dbReference>
<dbReference type="EC" id="5.1.3.37" evidence="6"/>
<evidence type="ECO:0000256" key="6">
    <source>
        <dbReference type="ARBA" id="ARBA00012124"/>
    </source>
</evidence>
<dbReference type="SUPFAM" id="SSF51126">
    <property type="entry name" value="Pectin lyase-like"/>
    <property type="match status" value="1"/>
</dbReference>
<evidence type="ECO:0000256" key="1">
    <source>
        <dbReference type="ARBA" id="ARBA00001550"/>
    </source>
</evidence>
<comment type="catalytic activity">
    <reaction evidence="1">
        <text>[(1-&gt;4)-beta-D-mannuronosyl](n) = [alginate](n)</text>
        <dbReference type="Rhea" id="RHEA:45572"/>
        <dbReference type="Rhea" id="RHEA-COMP:11264"/>
        <dbReference type="Rhea" id="RHEA-COMP:11270"/>
        <dbReference type="ChEBI" id="CHEBI:58187"/>
        <dbReference type="ChEBI" id="CHEBI:85311"/>
        <dbReference type="EC" id="5.1.3.37"/>
    </reaction>
</comment>
<dbReference type="SMART" id="SM00722">
    <property type="entry name" value="CASH"/>
    <property type="match status" value="2"/>
</dbReference>
<organism evidence="14 15">
    <name type="scientific">Azotobacter bryophylli</name>
    <dbReference type="NCBI Taxonomy" id="1986537"/>
    <lineage>
        <taxon>Bacteria</taxon>
        <taxon>Pseudomonadati</taxon>
        <taxon>Pseudomonadota</taxon>
        <taxon>Gammaproteobacteria</taxon>
        <taxon>Pseudomonadales</taxon>
        <taxon>Pseudomonadaceae</taxon>
        <taxon>Azotobacter</taxon>
    </lineage>
</organism>
<sequence>MTLNVKEFGAKGDGTTDDRQAIQAAIDAAAAAGGGTVYLPAGEYRVSGGGEPSDGALELKDNVYLQGAGMGKTVIKMVDGWNQDVTGVVRSPFAVGTSNFGISDMTLDGNRDNIPAGVKVDGWFNGYAPGQNGADRNVTIERVEVREMSGYGFDPHEQTYNLAIRDSVAHDNGLDGFVADYQVNGIFENNVAYNNDRHGFNVVTSTHDFVLRDNEAYGNGGNGVVVQRGSENLPSPDSILIDGGSYHDNALEGVMVKMSDNVTVQDADIYGNGRTGVRVLGAEGTKILDNTIKDNAQSGPFPEVAVQGFDDTAGVSGKVYSTSNTVIDGNTINGSTNSTYGVEERGPNTDYTTVSNNDITEVRSPGILAGTHSTATTGTSGGDDPVAAAEPGASAAPMTQGGLFNDHLAGGADNDILTGAGGRDTMTGNGGSDVFRFTDKLDSYRNASTGVSSIDTITDFTPGTDRIDVSALGYTGLGAGNDGSTLTASLSSDGTKTYIKDLVADEAGNRFQIALQGNHLTELSAADFIFAGAAIQSPPLTDTQSEERPMDDKKLNGAGQSPADVPVAAAESSSPSVPMTQGSLFNDHLVGTADNDTLTGAGGRDTMTGNGGSDVFRFNDKLDSYRNASTG</sequence>
<evidence type="ECO:0000256" key="11">
    <source>
        <dbReference type="ARBA" id="ARBA00023235"/>
    </source>
</evidence>
<evidence type="ECO:0000256" key="7">
    <source>
        <dbReference type="ARBA" id="ARBA00022525"/>
    </source>
</evidence>
<dbReference type="RefSeq" id="WP_377812803.1">
    <property type="nucleotide sequence ID" value="NZ_JBHRSJ010000005.1"/>
</dbReference>